<proteinExistence type="predicted"/>
<gene>
    <name evidence="1" type="ORF">Vse01_33560</name>
</gene>
<accession>A0A9W5UU09</accession>
<dbReference type="Proteomes" id="UP000607311">
    <property type="component" value="Unassembled WGS sequence"/>
</dbReference>
<dbReference type="AlphaFoldDB" id="A0A9W5UU09"/>
<comment type="caution">
    <text evidence="1">The sequence shown here is derived from an EMBL/GenBank/DDBJ whole genome shotgun (WGS) entry which is preliminary data.</text>
</comment>
<evidence type="ECO:0000313" key="1">
    <source>
        <dbReference type="EMBL" id="GIJ34208.1"/>
    </source>
</evidence>
<dbReference type="EMBL" id="BOPD01000019">
    <property type="protein sequence ID" value="GIJ34208.1"/>
    <property type="molecule type" value="Genomic_DNA"/>
</dbReference>
<sequence length="112" mass="12400">MSLDGWLACTECRICLALGKPIRPDGDNIRYFQVGYTANSAQSDLTRALWKFLADHAGHPLRVLVTGQPGYDDLEHFIEIGGDAAPDIPFEEYLQDFRADFGRAADRPLSTG</sequence>
<evidence type="ECO:0000313" key="2">
    <source>
        <dbReference type="Proteomes" id="UP000607311"/>
    </source>
</evidence>
<organism evidence="1 2">
    <name type="scientific">Micromonospora sediminimaris</name>
    <dbReference type="NCBI Taxonomy" id="547162"/>
    <lineage>
        <taxon>Bacteria</taxon>
        <taxon>Bacillati</taxon>
        <taxon>Actinomycetota</taxon>
        <taxon>Actinomycetes</taxon>
        <taxon>Micromonosporales</taxon>
        <taxon>Micromonosporaceae</taxon>
        <taxon>Micromonospora</taxon>
    </lineage>
</organism>
<dbReference type="OrthoDB" id="3381399at2"/>
<dbReference type="RefSeq" id="WP_093410057.1">
    <property type="nucleotide sequence ID" value="NZ_BOPD01000019.1"/>
</dbReference>
<reference evidence="1" key="1">
    <citation type="submission" date="2021-01" db="EMBL/GenBank/DDBJ databases">
        <title>Whole genome shotgun sequence of Verrucosispora sediminis NBRC 107745.</title>
        <authorList>
            <person name="Komaki H."/>
            <person name="Tamura T."/>
        </authorList>
    </citation>
    <scope>NUCLEOTIDE SEQUENCE</scope>
    <source>
        <strain evidence="1">NBRC 107745</strain>
    </source>
</reference>
<keyword evidence="2" id="KW-1185">Reference proteome</keyword>
<name>A0A9W5UU09_9ACTN</name>
<protein>
    <submittedName>
        <fullName evidence="1">Uncharacterized protein</fullName>
    </submittedName>
</protein>